<feature type="chain" id="PRO_5040963300" description="Lipoprotein" evidence="8">
    <location>
        <begin position="25"/>
        <end position="278"/>
    </location>
</feature>
<evidence type="ECO:0000256" key="6">
    <source>
        <dbReference type="PIRNR" id="PIRNR002854"/>
    </source>
</evidence>
<reference evidence="9 10" key="1">
    <citation type="submission" date="2013-05" db="EMBL/GenBank/DDBJ databases">
        <title>The Genome Sequence of Actinomyces europaeus ACS-120-V-COL10B.</title>
        <authorList>
            <consortium name="The Broad Institute Genomics Platform"/>
            <person name="Earl A."/>
            <person name="Ward D."/>
            <person name="Feldgarden M."/>
            <person name="Gevers D."/>
            <person name="Saerens B."/>
            <person name="Vaneechoutte M."/>
            <person name="Walker B."/>
            <person name="Young S."/>
            <person name="Zeng Q."/>
            <person name="Gargeya S."/>
            <person name="Fitzgerald M."/>
            <person name="Haas B."/>
            <person name="Abouelleil A."/>
            <person name="Allen A.W."/>
            <person name="Alvarado L."/>
            <person name="Arachchi H.M."/>
            <person name="Berlin A.M."/>
            <person name="Chapman S.B."/>
            <person name="Gainer-Dewar J."/>
            <person name="Goldberg J."/>
            <person name="Griggs A."/>
            <person name="Gujja S."/>
            <person name="Hansen M."/>
            <person name="Howarth C."/>
            <person name="Imamovic A."/>
            <person name="Ireland A."/>
            <person name="Larimer J."/>
            <person name="McCowan C."/>
            <person name="Murphy C."/>
            <person name="Pearson M."/>
            <person name="Poon T.W."/>
            <person name="Priest M."/>
            <person name="Roberts A."/>
            <person name="Saif S."/>
            <person name="Shea T."/>
            <person name="Sisk P."/>
            <person name="Sykes S."/>
            <person name="Wortman J."/>
            <person name="Nusbaum C."/>
            <person name="Birren B."/>
        </authorList>
    </citation>
    <scope>NUCLEOTIDE SEQUENCE [LARGE SCALE GENOMIC DNA]</scope>
    <source>
        <strain evidence="9 10">ACS-120-V-Col10b</strain>
    </source>
</reference>
<name>A0A9W5RFG3_9ACTO</name>
<gene>
    <name evidence="9" type="ORF">HMPREF9238_01238</name>
</gene>
<keyword evidence="3" id="KW-0472">Membrane</keyword>
<evidence type="ECO:0000256" key="8">
    <source>
        <dbReference type="SAM" id="SignalP"/>
    </source>
</evidence>
<evidence type="ECO:0000256" key="7">
    <source>
        <dbReference type="PIRSR" id="PIRSR002854-1"/>
    </source>
</evidence>
<evidence type="ECO:0000256" key="4">
    <source>
        <dbReference type="ARBA" id="ARBA00023139"/>
    </source>
</evidence>
<comment type="subcellular location">
    <subcellularLocation>
        <location evidence="1">Membrane</location>
        <topology evidence="1">Lipid-anchor</topology>
    </subcellularLocation>
</comment>
<dbReference type="Gene3D" id="3.40.190.10">
    <property type="entry name" value="Periplasmic binding protein-like II"/>
    <property type="match status" value="2"/>
</dbReference>
<dbReference type="Pfam" id="PF03180">
    <property type="entry name" value="Lipoprotein_9"/>
    <property type="match status" value="1"/>
</dbReference>
<dbReference type="SUPFAM" id="SSF53850">
    <property type="entry name" value="Periplasmic binding protein-like II"/>
    <property type="match status" value="1"/>
</dbReference>
<keyword evidence="2 8" id="KW-0732">Signal</keyword>
<evidence type="ECO:0000256" key="1">
    <source>
        <dbReference type="ARBA" id="ARBA00004635"/>
    </source>
</evidence>
<organism evidence="9 10">
    <name type="scientific">Gleimia europaea ACS-120-V-Col10b</name>
    <dbReference type="NCBI Taxonomy" id="883069"/>
    <lineage>
        <taxon>Bacteria</taxon>
        <taxon>Bacillati</taxon>
        <taxon>Actinomycetota</taxon>
        <taxon>Actinomycetes</taxon>
        <taxon>Actinomycetales</taxon>
        <taxon>Actinomycetaceae</taxon>
        <taxon>Gleimia</taxon>
    </lineage>
</organism>
<dbReference type="Proteomes" id="UP000014387">
    <property type="component" value="Unassembled WGS sequence"/>
</dbReference>
<evidence type="ECO:0000313" key="10">
    <source>
        <dbReference type="Proteomes" id="UP000014387"/>
    </source>
</evidence>
<dbReference type="OrthoDB" id="9812878at2"/>
<dbReference type="RefSeq" id="WP_016444575.1">
    <property type="nucleotide sequence ID" value="NZ_KE150266.1"/>
</dbReference>
<protein>
    <recommendedName>
        <fullName evidence="6">Lipoprotein</fullName>
    </recommendedName>
</protein>
<keyword evidence="4" id="KW-0564">Palmitate</keyword>
<feature type="lipid moiety-binding region" description="S-diacylglycerol cysteine" evidence="7">
    <location>
        <position position="21"/>
    </location>
</feature>
<evidence type="ECO:0000256" key="2">
    <source>
        <dbReference type="ARBA" id="ARBA00022729"/>
    </source>
</evidence>
<dbReference type="PROSITE" id="PS51257">
    <property type="entry name" value="PROKAR_LIPOPROTEIN"/>
    <property type="match status" value="1"/>
</dbReference>
<dbReference type="PIRSF" id="PIRSF002854">
    <property type="entry name" value="MetQ"/>
    <property type="match status" value="1"/>
</dbReference>
<dbReference type="GO" id="GO:0016020">
    <property type="term" value="C:membrane"/>
    <property type="evidence" value="ECO:0007669"/>
    <property type="project" value="UniProtKB-SubCell"/>
</dbReference>
<dbReference type="CDD" id="cd13597">
    <property type="entry name" value="PBP2_lipoprotein_Tp32"/>
    <property type="match status" value="1"/>
</dbReference>
<comment type="similarity">
    <text evidence="6">Belongs to the nlpA lipoprotein family.</text>
</comment>
<accession>A0A9W5RFG3</accession>
<evidence type="ECO:0000256" key="5">
    <source>
        <dbReference type="ARBA" id="ARBA00023288"/>
    </source>
</evidence>
<keyword evidence="10" id="KW-1185">Reference proteome</keyword>
<proteinExistence type="inferred from homology"/>
<keyword evidence="5 6" id="KW-0449">Lipoprotein</keyword>
<dbReference type="InterPro" id="IPR004872">
    <property type="entry name" value="Lipoprotein_NlpA"/>
</dbReference>
<dbReference type="EMBL" id="AGWN01000001">
    <property type="protein sequence ID" value="EPD31464.1"/>
    <property type="molecule type" value="Genomic_DNA"/>
</dbReference>
<dbReference type="PANTHER" id="PTHR30429:SF0">
    <property type="entry name" value="METHIONINE-BINDING LIPOPROTEIN METQ"/>
    <property type="match status" value="1"/>
</dbReference>
<comment type="caution">
    <text evidence="9">The sequence shown here is derived from an EMBL/GenBank/DDBJ whole genome shotgun (WGS) entry which is preliminary data.</text>
</comment>
<evidence type="ECO:0000313" key="9">
    <source>
        <dbReference type="EMBL" id="EPD31464.1"/>
    </source>
</evidence>
<evidence type="ECO:0000256" key="3">
    <source>
        <dbReference type="ARBA" id="ARBA00023136"/>
    </source>
</evidence>
<dbReference type="AlphaFoldDB" id="A0A9W5RFG3"/>
<sequence length="278" mass="29618">MRKTRVFAAAAAALALTLAGCSSSGGETNSESQAASEQGVTTLTVGASPAPHARILKFVKDELAADAGIDINIVEYTDYIIPNQALKSGDIDANFYQTVPYLEGQKKELGVDFSHGEGIHLEPLAVYSNKIEKLDDLKDGAKVGIINDTANQGRALDLLAVAGIVKVPEGEDATIFNVEKLKNVEFVEVEGPQLVRSLQDVDIAVINGNYAEEGGLSSAKDALLVENPEGSPAVNVLVWRSEDDNNEAIQTLDKLLHSPEVAQFIKDTWTDGSVIPAF</sequence>
<feature type="signal peptide" evidence="8">
    <location>
        <begin position="1"/>
        <end position="24"/>
    </location>
</feature>
<dbReference type="PANTHER" id="PTHR30429">
    <property type="entry name" value="D-METHIONINE-BINDING LIPOPROTEIN METQ"/>
    <property type="match status" value="1"/>
</dbReference>